<dbReference type="EMBL" id="JAATWM020000050">
    <property type="protein sequence ID" value="KAF9870831.1"/>
    <property type="molecule type" value="Genomic_DNA"/>
</dbReference>
<keyword evidence="3" id="KW-0496">Mitochondrion</keyword>
<name>A0A9P6HYR7_9PEZI</name>
<keyword evidence="2" id="KW-0999">Mitochondrion inner membrane</keyword>
<keyword evidence="4 5" id="KW-0472">Membrane</keyword>
<evidence type="ECO:0000256" key="2">
    <source>
        <dbReference type="ARBA" id="ARBA00022792"/>
    </source>
</evidence>
<keyword evidence="7" id="KW-1185">Reference proteome</keyword>
<evidence type="ECO:0000313" key="6">
    <source>
        <dbReference type="EMBL" id="KAF9870831.1"/>
    </source>
</evidence>
<dbReference type="RefSeq" id="XP_038740292.1">
    <property type="nucleotide sequence ID" value="XM_038894444.1"/>
</dbReference>
<feature type="transmembrane region" description="Helical" evidence="5">
    <location>
        <begin position="86"/>
        <end position="107"/>
    </location>
</feature>
<evidence type="ECO:0000256" key="4">
    <source>
        <dbReference type="ARBA" id="ARBA00023136"/>
    </source>
</evidence>
<dbReference type="InterPro" id="IPR039297">
    <property type="entry name" value="COX7a"/>
</dbReference>
<gene>
    <name evidence="6" type="ORF">CkaCkLH20_11730</name>
</gene>
<evidence type="ECO:0000313" key="7">
    <source>
        <dbReference type="Proteomes" id="UP000781932"/>
    </source>
</evidence>
<organism evidence="6 7">
    <name type="scientific">Colletotrichum karsti</name>
    <dbReference type="NCBI Taxonomy" id="1095194"/>
    <lineage>
        <taxon>Eukaryota</taxon>
        <taxon>Fungi</taxon>
        <taxon>Dikarya</taxon>
        <taxon>Ascomycota</taxon>
        <taxon>Pezizomycotina</taxon>
        <taxon>Sordariomycetes</taxon>
        <taxon>Hypocreomycetidae</taxon>
        <taxon>Glomerellales</taxon>
        <taxon>Glomerellaceae</taxon>
        <taxon>Colletotrichum</taxon>
        <taxon>Colletotrichum boninense species complex</taxon>
    </lineage>
</organism>
<dbReference type="Proteomes" id="UP000781932">
    <property type="component" value="Unassembled WGS sequence"/>
</dbReference>
<sequence>MTSFEETRPLVDSHPVLDIGGTSLGALYSSDEDIVKPIALPCVENNNDTEMSLVNAKNKVPELQKFYQTAYKEHNRLWKINPRSRVYMVPYTVLLWGTLGFTLYGGIRKVAGYNSYFGKN</sequence>
<protein>
    <submittedName>
        <fullName evidence="6">Uncharacterized protein</fullName>
    </submittedName>
</protein>
<dbReference type="Pfam" id="PF02238">
    <property type="entry name" value="COX7a"/>
    <property type="match status" value="1"/>
</dbReference>
<keyword evidence="5" id="KW-1133">Transmembrane helix</keyword>
<proteinExistence type="predicted"/>
<comment type="subcellular location">
    <subcellularLocation>
        <location evidence="1">Mitochondrion inner membrane</location>
    </subcellularLocation>
</comment>
<dbReference type="OrthoDB" id="5511599at2759"/>
<reference evidence="6" key="1">
    <citation type="submission" date="2020-03" db="EMBL/GenBank/DDBJ databases">
        <authorList>
            <person name="He L."/>
        </authorList>
    </citation>
    <scope>NUCLEOTIDE SEQUENCE</scope>
    <source>
        <strain evidence="6">CkLH20</strain>
    </source>
</reference>
<evidence type="ECO:0000256" key="1">
    <source>
        <dbReference type="ARBA" id="ARBA00004273"/>
    </source>
</evidence>
<accession>A0A9P6HYR7</accession>
<keyword evidence="5" id="KW-0812">Transmembrane</keyword>
<dbReference type="GO" id="GO:0005743">
    <property type="term" value="C:mitochondrial inner membrane"/>
    <property type="evidence" value="ECO:0007669"/>
    <property type="project" value="UniProtKB-SubCell"/>
</dbReference>
<evidence type="ECO:0000256" key="3">
    <source>
        <dbReference type="ARBA" id="ARBA00023128"/>
    </source>
</evidence>
<comment type="caution">
    <text evidence="6">The sequence shown here is derived from an EMBL/GenBank/DDBJ whole genome shotgun (WGS) entry which is preliminary data.</text>
</comment>
<evidence type="ECO:0000256" key="5">
    <source>
        <dbReference type="SAM" id="Phobius"/>
    </source>
</evidence>
<reference evidence="6" key="2">
    <citation type="submission" date="2020-11" db="EMBL/GenBank/DDBJ databases">
        <title>Whole genome sequencing of Colletotrichum sp.</title>
        <authorList>
            <person name="Li H."/>
        </authorList>
    </citation>
    <scope>NUCLEOTIDE SEQUENCE</scope>
    <source>
        <strain evidence="6">CkLH20</strain>
    </source>
</reference>
<dbReference type="GeneID" id="62167518"/>
<dbReference type="AlphaFoldDB" id="A0A9P6HYR7"/>